<dbReference type="Proteomes" id="UP000051006">
    <property type="component" value="Unassembled WGS sequence"/>
</dbReference>
<keyword evidence="2" id="KW-1185">Reference proteome</keyword>
<accession>A0A0R2LEF6</accession>
<sequence length="227" mass="26012">MQQKQTSNVQKSATIIKKNQNLWNKQLRKADVIHRDGFDSDDGYVGTSMDQLKNHNKAFIKGTVYNLQKMNSPKNMAYTKATIHIDKVLSGDKSLQGKNIYVVFDGGLVSFDHWYANMSKPKDFDHEMLVKNDEFPLPSIGTKIITGLVPNQLDQPLEYNDSLKQSGFTVKNSYALDVPKYNFWVKKTGTEKYILNNPKVRKKTDSLSKDLQKLTVEINQKYNSIKK</sequence>
<dbReference type="STRING" id="993692.IV57_GL002070"/>
<dbReference type="PATRIC" id="fig|993692.3.peg.2102"/>
<evidence type="ECO:0000313" key="2">
    <source>
        <dbReference type="Proteomes" id="UP000051006"/>
    </source>
</evidence>
<comment type="caution">
    <text evidence="1">The sequence shown here is derived from an EMBL/GenBank/DDBJ whole genome shotgun (WGS) entry which is preliminary data.</text>
</comment>
<name>A0A0R2LEF6_9LACO</name>
<dbReference type="EMBL" id="JQCF01000005">
    <property type="protein sequence ID" value="KRO00054.1"/>
    <property type="molecule type" value="Genomic_DNA"/>
</dbReference>
<protein>
    <submittedName>
        <fullName evidence="1">Uncharacterized protein</fullName>
    </submittedName>
</protein>
<dbReference type="AlphaFoldDB" id="A0A0R2LEF6"/>
<proteinExistence type="predicted"/>
<reference evidence="1 2" key="1">
    <citation type="journal article" date="2015" name="Genome Announc.">
        <title>Expanding the biotechnology potential of lactobacilli through comparative genomics of 213 strains and associated genera.</title>
        <authorList>
            <person name="Sun Z."/>
            <person name="Harris H.M."/>
            <person name="McCann A."/>
            <person name="Guo C."/>
            <person name="Argimon S."/>
            <person name="Zhang W."/>
            <person name="Yang X."/>
            <person name="Jeffery I.B."/>
            <person name="Cooney J.C."/>
            <person name="Kagawa T.F."/>
            <person name="Liu W."/>
            <person name="Song Y."/>
            <person name="Salvetti E."/>
            <person name="Wrobel A."/>
            <person name="Rasinkangas P."/>
            <person name="Parkhill J."/>
            <person name="Rea M.C."/>
            <person name="O'Sullivan O."/>
            <person name="Ritari J."/>
            <person name="Douillard F.P."/>
            <person name="Paul Ross R."/>
            <person name="Yang R."/>
            <person name="Briner A.E."/>
            <person name="Felis G.E."/>
            <person name="de Vos W.M."/>
            <person name="Barrangou R."/>
            <person name="Klaenhammer T.R."/>
            <person name="Caufield P.W."/>
            <person name="Cui Y."/>
            <person name="Zhang H."/>
            <person name="O'Toole P.W."/>
        </authorList>
    </citation>
    <scope>NUCLEOTIDE SEQUENCE [LARGE SCALE GENOMIC DNA]</scope>
    <source>
        <strain evidence="1 2">DSM 24716</strain>
    </source>
</reference>
<evidence type="ECO:0000313" key="1">
    <source>
        <dbReference type="EMBL" id="KRO00054.1"/>
    </source>
</evidence>
<organism evidence="1 2">
    <name type="scientific">Companilactobacillus kimchiensis</name>
    <dbReference type="NCBI Taxonomy" id="993692"/>
    <lineage>
        <taxon>Bacteria</taxon>
        <taxon>Bacillati</taxon>
        <taxon>Bacillota</taxon>
        <taxon>Bacilli</taxon>
        <taxon>Lactobacillales</taxon>
        <taxon>Lactobacillaceae</taxon>
        <taxon>Companilactobacillus</taxon>
    </lineage>
</organism>
<gene>
    <name evidence="1" type="ORF">IV57_GL002070</name>
</gene>